<dbReference type="InterPro" id="IPR013325">
    <property type="entry name" value="RNA_pol_sigma_r2"/>
</dbReference>
<accession>A0AAE3R9I4</accession>
<dbReference type="InterPro" id="IPR036388">
    <property type="entry name" value="WH-like_DNA-bd_sf"/>
</dbReference>
<dbReference type="InterPro" id="IPR014284">
    <property type="entry name" value="RNA_pol_sigma-70_dom"/>
</dbReference>
<evidence type="ECO:0000313" key="7">
    <source>
        <dbReference type="Proteomes" id="UP001232063"/>
    </source>
</evidence>
<dbReference type="RefSeq" id="WP_313986306.1">
    <property type="nucleotide sequence ID" value="NZ_JASJOU010000009.1"/>
</dbReference>
<dbReference type="PANTHER" id="PTHR43133">
    <property type="entry name" value="RNA POLYMERASE ECF-TYPE SIGMA FACTO"/>
    <property type="match status" value="1"/>
</dbReference>
<keyword evidence="2" id="KW-0805">Transcription regulation</keyword>
<dbReference type="NCBIfam" id="TIGR02937">
    <property type="entry name" value="sigma70-ECF"/>
    <property type="match status" value="1"/>
</dbReference>
<dbReference type="InterPro" id="IPR007627">
    <property type="entry name" value="RNA_pol_sigma70_r2"/>
</dbReference>
<dbReference type="GO" id="GO:0006352">
    <property type="term" value="P:DNA-templated transcription initiation"/>
    <property type="evidence" value="ECO:0007669"/>
    <property type="project" value="InterPro"/>
</dbReference>
<evidence type="ECO:0000256" key="2">
    <source>
        <dbReference type="ARBA" id="ARBA00023015"/>
    </source>
</evidence>
<dbReference type="AlphaFoldDB" id="A0AAE3R9I4"/>
<evidence type="ECO:0000256" key="3">
    <source>
        <dbReference type="ARBA" id="ARBA00023082"/>
    </source>
</evidence>
<proteinExistence type="inferred from homology"/>
<dbReference type="InterPro" id="IPR013324">
    <property type="entry name" value="RNA_pol_sigma_r3/r4-like"/>
</dbReference>
<comment type="similarity">
    <text evidence="1">Belongs to the sigma-70 factor family. ECF subfamily.</text>
</comment>
<evidence type="ECO:0000259" key="5">
    <source>
        <dbReference type="Pfam" id="PF04542"/>
    </source>
</evidence>
<dbReference type="PANTHER" id="PTHR43133:SF51">
    <property type="entry name" value="RNA POLYMERASE SIGMA FACTOR"/>
    <property type="match status" value="1"/>
</dbReference>
<evidence type="ECO:0000256" key="4">
    <source>
        <dbReference type="ARBA" id="ARBA00023163"/>
    </source>
</evidence>
<keyword evidence="7" id="KW-1185">Reference proteome</keyword>
<dbReference type="Pfam" id="PF04542">
    <property type="entry name" value="Sigma70_r2"/>
    <property type="match status" value="1"/>
</dbReference>
<keyword evidence="4" id="KW-0804">Transcription</keyword>
<dbReference type="Gene3D" id="1.10.1740.10">
    <property type="match status" value="1"/>
</dbReference>
<dbReference type="InterPro" id="IPR039425">
    <property type="entry name" value="RNA_pol_sigma-70-like"/>
</dbReference>
<feature type="domain" description="RNA polymerase sigma-70 region 2" evidence="5">
    <location>
        <begin position="29"/>
        <end position="98"/>
    </location>
</feature>
<dbReference type="Proteomes" id="UP001232063">
    <property type="component" value="Unassembled WGS sequence"/>
</dbReference>
<sequence>MKIGKRYSDEEIIQLVKFGRNLEQPISYLYTEHFENLTNFIRKNKGSQQDAEDIFQETIITFVDLVEREKFRGESSIKTFLYAIARNIWLNELKKRDRMFIRDTESYEPQSKESEDLQEALIKNESKQKVLELIEQLGETCKKILVYYYYENLSMKEIYERMHYESEQVVRNQKYKCMKKLIDWIDTNPGMKNTVKELLAYGTE</sequence>
<evidence type="ECO:0000313" key="6">
    <source>
        <dbReference type="EMBL" id="MDJ1503884.1"/>
    </source>
</evidence>
<protein>
    <submittedName>
        <fullName evidence="6">RNA polymerase sigma factor</fullName>
    </submittedName>
</protein>
<organism evidence="6 7">
    <name type="scientific">Xanthocytophaga agilis</name>
    <dbReference type="NCBI Taxonomy" id="3048010"/>
    <lineage>
        <taxon>Bacteria</taxon>
        <taxon>Pseudomonadati</taxon>
        <taxon>Bacteroidota</taxon>
        <taxon>Cytophagia</taxon>
        <taxon>Cytophagales</taxon>
        <taxon>Rhodocytophagaceae</taxon>
        <taxon>Xanthocytophaga</taxon>
    </lineage>
</organism>
<keyword evidence="3" id="KW-0731">Sigma factor</keyword>
<dbReference type="SUPFAM" id="SSF88659">
    <property type="entry name" value="Sigma3 and sigma4 domains of RNA polymerase sigma factors"/>
    <property type="match status" value="1"/>
</dbReference>
<dbReference type="Gene3D" id="1.10.10.10">
    <property type="entry name" value="Winged helix-like DNA-binding domain superfamily/Winged helix DNA-binding domain"/>
    <property type="match status" value="1"/>
</dbReference>
<gene>
    <name evidence="6" type="ORF">QNI22_24690</name>
</gene>
<comment type="caution">
    <text evidence="6">The sequence shown here is derived from an EMBL/GenBank/DDBJ whole genome shotgun (WGS) entry which is preliminary data.</text>
</comment>
<evidence type="ECO:0000256" key="1">
    <source>
        <dbReference type="ARBA" id="ARBA00010641"/>
    </source>
</evidence>
<dbReference type="EMBL" id="JASJOU010000009">
    <property type="protein sequence ID" value="MDJ1503884.1"/>
    <property type="molecule type" value="Genomic_DNA"/>
</dbReference>
<name>A0AAE3R9I4_9BACT</name>
<dbReference type="GO" id="GO:0016987">
    <property type="term" value="F:sigma factor activity"/>
    <property type="evidence" value="ECO:0007669"/>
    <property type="project" value="UniProtKB-KW"/>
</dbReference>
<reference evidence="6" key="1">
    <citation type="submission" date="2023-05" db="EMBL/GenBank/DDBJ databases">
        <authorList>
            <person name="Zhang X."/>
        </authorList>
    </citation>
    <scope>NUCLEOTIDE SEQUENCE</scope>
    <source>
        <strain evidence="6">BD1B2-1</strain>
    </source>
</reference>
<dbReference type="SUPFAM" id="SSF88946">
    <property type="entry name" value="Sigma2 domain of RNA polymerase sigma factors"/>
    <property type="match status" value="1"/>
</dbReference>